<dbReference type="SUPFAM" id="SSF54909">
    <property type="entry name" value="Dimeric alpha+beta barrel"/>
    <property type="match status" value="1"/>
</dbReference>
<organism evidence="1 2">
    <name type="scientific">Parasedimentitalea maritima</name>
    <dbReference type="NCBI Taxonomy" id="2578117"/>
    <lineage>
        <taxon>Bacteria</taxon>
        <taxon>Pseudomonadati</taxon>
        <taxon>Pseudomonadota</taxon>
        <taxon>Alphaproteobacteria</taxon>
        <taxon>Rhodobacterales</taxon>
        <taxon>Paracoccaceae</taxon>
        <taxon>Parasedimentitalea</taxon>
    </lineage>
</organism>
<comment type="caution">
    <text evidence="1">The sequence shown here is derived from an EMBL/GenBank/DDBJ whole genome shotgun (WGS) entry which is preliminary data.</text>
</comment>
<gene>
    <name evidence="1" type="ORF">GP644_11345</name>
</gene>
<proteinExistence type="predicted"/>
<name>A0A6A4RI36_9RHOB</name>
<protein>
    <submittedName>
        <fullName evidence="1">Uncharacterized protein</fullName>
    </submittedName>
</protein>
<dbReference type="Proteomes" id="UP000441586">
    <property type="component" value="Unassembled WGS sequence"/>
</dbReference>
<dbReference type="AlphaFoldDB" id="A0A6A4RI36"/>
<dbReference type="Gene3D" id="3.30.70.100">
    <property type="match status" value="1"/>
</dbReference>
<evidence type="ECO:0000313" key="1">
    <source>
        <dbReference type="EMBL" id="KAE9629604.1"/>
    </source>
</evidence>
<accession>A0A6A4RI36</accession>
<evidence type="ECO:0000313" key="2">
    <source>
        <dbReference type="Proteomes" id="UP000441586"/>
    </source>
</evidence>
<dbReference type="InterPro" id="IPR011008">
    <property type="entry name" value="Dimeric_a/b-barrel"/>
</dbReference>
<sequence>MSIWVTLEMGVKAGAYESLSVFLNENLPAVRSFEGAMSVSVLFDDQTNRLLLLEEWKSKPHHQAYIAAISTNGVMEQLLAFMTGAPEVKYFQRVMI</sequence>
<dbReference type="EMBL" id="WSFO01000006">
    <property type="protein sequence ID" value="KAE9629604.1"/>
    <property type="molecule type" value="Genomic_DNA"/>
</dbReference>
<reference evidence="1 2" key="1">
    <citation type="submission" date="2019-12" db="EMBL/GenBank/DDBJ databases">
        <authorList>
            <person name="Zhang Y.-J."/>
        </authorList>
    </citation>
    <scope>NUCLEOTIDE SEQUENCE [LARGE SCALE GENOMIC DNA]</scope>
    <source>
        <strain evidence="1 2">H18S-6</strain>
    </source>
</reference>
<dbReference type="RefSeq" id="WP_158979619.1">
    <property type="nucleotide sequence ID" value="NZ_WSFO01000006.1"/>
</dbReference>